<dbReference type="EMBL" id="CM010631">
    <property type="protein sequence ID" value="RID66556.1"/>
    <property type="molecule type" value="Genomic_DNA"/>
</dbReference>
<evidence type="ECO:0000313" key="1">
    <source>
        <dbReference type="EMBL" id="RID66556.1"/>
    </source>
</evidence>
<proteinExistence type="predicted"/>
<accession>A0A397ZUF8</accession>
<dbReference type="AlphaFoldDB" id="A0A397ZUF8"/>
<name>A0A397ZUF8_BRACM</name>
<reference evidence="1 2" key="1">
    <citation type="submission" date="2018-06" db="EMBL/GenBank/DDBJ databases">
        <title>WGS assembly of Brassica rapa FPsc.</title>
        <authorList>
            <person name="Bowman J."/>
            <person name="Kohchi T."/>
            <person name="Yamato K."/>
            <person name="Jenkins J."/>
            <person name="Shu S."/>
            <person name="Ishizaki K."/>
            <person name="Yamaoka S."/>
            <person name="Nishihama R."/>
            <person name="Nakamura Y."/>
            <person name="Berger F."/>
            <person name="Adam C."/>
            <person name="Aki S."/>
            <person name="Althoff F."/>
            <person name="Araki T."/>
            <person name="Arteaga-Vazquez M."/>
            <person name="Balasubrmanian S."/>
            <person name="Bauer D."/>
            <person name="Boehm C."/>
            <person name="Briginshaw L."/>
            <person name="Caballero-Perez J."/>
            <person name="Catarino B."/>
            <person name="Chen F."/>
            <person name="Chiyoda S."/>
            <person name="Chovatia M."/>
            <person name="Davies K."/>
            <person name="Delmans M."/>
            <person name="Demura T."/>
            <person name="Dierschke T."/>
            <person name="Dolan L."/>
            <person name="Dorantes-Acosta A."/>
            <person name="Eklund D."/>
            <person name="Florent S."/>
            <person name="Flores-Sandoval E."/>
            <person name="Fujiyama A."/>
            <person name="Fukuzawa H."/>
            <person name="Galik B."/>
            <person name="Grimanelli D."/>
            <person name="Grimwood J."/>
            <person name="Grossniklaus U."/>
            <person name="Hamada T."/>
            <person name="Haseloff J."/>
            <person name="Hetherington A."/>
            <person name="Higo A."/>
            <person name="Hirakawa Y."/>
            <person name="Hundley H."/>
            <person name="Ikeda Y."/>
            <person name="Inoue K."/>
            <person name="Inoue S."/>
            <person name="Ishida S."/>
            <person name="Jia Q."/>
            <person name="Kakita M."/>
            <person name="Kanazawa T."/>
            <person name="Kawai Y."/>
            <person name="Kawashima T."/>
            <person name="Kennedy M."/>
            <person name="Kinose K."/>
            <person name="Kinoshita T."/>
            <person name="Kohara Y."/>
            <person name="Koide E."/>
            <person name="Komatsu K."/>
            <person name="Kopischke S."/>
            <person name="Kubo M."/>
            <person name="Kyozuka J."/>
            <person name="Lagercrantz U."/>
            <person name="Lin S."/>
            <person name="Lindquist E."/>
            <person name="Lipzen A."/>
            <person name="Lu C."/>
            <person name="Luna E."/>
            <person name="Martienssen R."/>
            <person name="Minamino N."/>
            <person name="Mizutani M."/>
            <person name="Mizutani M."/>
            <person name="Mochizuki N."/>
            <person name="Monte I."/>
            <person name="Mosher R."/>
            <person name="Nagasaki H."/>
            <person name="Nakagami H."/>
            <person name="Naramoto S."/>
            <person name="Nishitani K."/>
            <person name="Ohtani M."/>
            <person name="Okamoto T."/>
            <person name="Okumura M."/>
            <person name="Phillips J."/>
            <person name="Pollak B."/>
            <person name="Reinders A."/>
            <person name="Roevekamp M."/>
            <person name="Sano R."/>
            <person name="Sawa S."/>
            <person name="Schmid M."/>
            <person name="Shirakawa M."/>
            <person name="Solano R."/>
            <person name="Spunde A."/>
            <person name="Suetsugu N."/>
            <person name="Sugano S."/>
            <person name="Sugiyama A."/>
            <person name="Sun R."/>
            <person name="Suzuki Y."/>
            <person name="Takenaka M."/>
            <person name="Takezawa D."/>
            <person name="Tomogane H."/>
            <person name="Tsuzuki M."/>
            <person name="Ueda T."/>
            <person name="Umeda M."/>
            <person name="Ward J."/>
            <person name="Watanabe Y."/>
            <person name="Yazaki K."/>
            <person name="Yokoyama R."/>
            <person name="Yoshitake Y."/>
            <person name="Yotsui I."/>
            <person name="Zachgo S."/>
            <person name="Schmutz J."/>
        </authorList>
    </citation>
    <scope>NUCLEOTIDE SEQUENCE [LARGE SCALE GENOMIC DNA]</scope>
    <source>
        <strain evidence="2">cv. B-3</strain>
    </source>
</reference>
<protein>
    <submittedName>
        <fullName evidence="1">Uncharacterized protein</fullName>
    </submittedName>
</protein>
<dbReference type="Proteomes" id="UP000264353">
    <property type="component" value="Chromosome A4"/>
</dbReference>
<evidence type="ECO:0000313" key="2">
    <source>
        <dbReference type="Proteomes" id="UP000264353"/>
    </source>
</evidence>
<gene>
    <name evidence="1" type="ORF">BRARA_D01689</name>
</gene>
<sequence>MNMVETSGRPHIPEVWRPKCALRLVFQTSIYVLWKEKNSRRHGGASVERTTKVIGKLVKNRISSLKYMGNHKLEPLLRRWFDVYTD</sequence>
<organism evidence="1 2">
    <name type="scientific">Brassica campestris</name>
    <name type="common">Field mustard</name>
    <dbReference type="NCBI Taxonomy" id="3711"/>
    <lineage>
        <taxon>Eukaryota</taxon>
        <taxon>Viridiplantae</taxon>
        <taxon>Streptophyta</taxon>
        <taxon>Embryophyta</taxon>
        <taxon>Tracheophyta</taxon>
        <taxon>Spermatophyta</taxon>
        <taxon>Magnoliopsida</taxon>
        <taxon>eudicotyledons</taxon>
        <taxon>Gunneridae</taxon>
        <taxon>Pentapetalae</taxon>
        <taxon>rosids</taxon>
        <taxon>malvids</taxon>
        <taxon>Brassicales</taxon>
        <taxon>Brassicaceae</taxon>
        <taxon>Brassiceae</taxon>
        <taxon>Brassica</taxon>
    </lineage>
</organism>